<evidence type="ECO:0000259" key="9">
    <source>
        <dbReference type="Pfam" id="PF09976"/>
    </source>
</evidence>
<sequence length="216" mass="23563">MAYDLEEQEQIASIKAWWNQHGNLLTWVLIVALASYAAWTGWNTYQRNQSTQASQLYDELQKAVAAKDNAKVQRAAADIGSKFGKTAYAQMAALTAAKSAFDASDVKTAKERLQWVINNGSADEYKAIAKIRLAGILLDEKAYDEGLKLLSSGIPSQFDADVADRKGDILVAQNKIPDARVAYQSALDKMDQKNPGRQLIQLKLDAIGGATAKLVG</sequence>
<keyword evidence="3" id="KW-1003">Cell membrane</keyword>
<comment type="caution">
    <text evidence="10">The sequence shown here is derived from an EMBL/GenBank/DDBJ whole genome shotgun (WGS) entry which is preliminary data.</text>
</comment>
<evidence type="ECO:0000256" key="1">
    <source>
        <dbReference type="ARBA" id="ARBA00004167"/>
    </source>
</evidence>
<proteinExistence type="predicted"/>
<dbReference type="EMBL" id="JBHRTP010000048">
    <property type="protein sequence ID" value="MFC3109346.1"/>
    <property type="molecule type" value="Genomic_DNA"/>
</dbReference>
<dbReference type="RefSeq" id="WP_390324065.1">
    <property type="nucleotide sequence ID" value="NZ_JBHRTP010000048.1"/>
</dbReference>
<feature type="domain" description="Ancillary SecYEG translocon subunit/Cell division coordinator CpoB TPR" evidence="9">
    <location>
        <begin position="15"/>
        <end position="208"/>
    </location>
</feature>
<dbReference type="PIRSF" id="PIRSF006170">
    <property type="entry name" value="YfgM"/>
    <property type="match status" value="1"/>
</dbReference>
<protein>
    <submittedName>
        <fullName evidence="10">YfgM family protein</fullName>
    </submittedName>
</protein>
<evidence type="ECO:0000256" key="5">
    <source>
        <dbReference type="ARBA" id="ARBA00022989"/>
    </source>
</evidence>
<dbReference type="PANTHER" id="PTHR38035:SF1">
    <property type="entry name" value="ANCILLARY SECYEG TRANSLOCON SUBUNIT"/>
    <property type="match status" value="1"/>
</dbReference>
<keyword evidence="7" id="KW-0143">Chaperone</keyword>
<dbReference type="PANTHER" id="PTHR38035">
    <property type="entry name" value="UPF0070 PROTEIN YFGM"/>
    <property type="match status" value="1"/>
</dbReference>
<feature type="transmembrane region" description="Helical" evidence="8">
    <location>
        <begin position="24"/>
        <end position="42"/>
    </location>
</feature>
<reference evidence="11" key="1">
    <citation type="journal article" date="2019" name="Int. J. Syst. Evol. Microbiol.">
        <title>The Global Catalogue of Microorganisms (GCM) 10K type strain sequencing project: providing services to taxonomists for standard genome sequencing and annotation.</title>
        <authorList>
            <consortium name="The Broad Institute Genomics Platform"/>
            <consortium name="The Broad Institute Genome Sequencing Center for Infectious Disease"/>
            <person name="Wu L."/>
            <person name="Ma J."/>
        </authorList>
    </citation>
    <scope>NUCLEOTIDE SEQUENCE [LARGE SCALE GENOMIC DNA]</scope>
    <source>
        <strain evidence="11">KCTC 42986</strain>
    </source>
</reference>
<evidence type="ECO:0000256" key="3">
    <source>
        <dbReference type="ARBA" id="ARBA00022475"/>
    </source>
</evidence>
<evidence type="ECO:0000313" key="10">
    <source>
        <dbReference type="EMBL" id="MFC3109346.1"/>
    </source>
</evidence>
<organism evidence="10 11">
    <name type="scientific">Undibacterium arcticum</name>
    <dbReference type="NCBI Taxonomy" id="1762892"/>
    <lineage>
        <taxon>Bacteria</taxon>
        <taxon>Pseudomonadati</taxon>
        <taxon>Pseudomonadota</taxon>
        <taxon>Betaproteobacteria</taxon>
        <taxon>Burkholderiales</taxon>
        <taxon>Oxalobacteraceae</taxon>
        <taxon>Undibacterium</taxon>
    </lineage>
</organism>
<evidence type="ECO:0000256" key="6">
    <source>
        <dbReference type="ARBA" id="ARBA00023136"/>
    </source>
</evidence>
<evidence type="ECO:0000256" key="4">
    <source>
        <dbReference type="ARBA" id="ARBA00022692"/>
    </source>
</evidence>
<dbReference type="InterPro" id="IPR018704">
    <property type="entry name" value="SecYEG/CpoB_TPR"/>
</dbReference>
<name>A0ABV7F5L3_9BURK</name>
<accession>A0ABV7F5L3</accession>
<keyword evidence="4 8" id="KW-0812">Transmembrane</keyword>
<keyword evidence="11" id="KW-1185">Reference proteome</keyword>
<gene>
    <name evidence="10" type="ORF">ACFOFO_15490</name>
</gene>
<dbReference type="Proteomes" id="UP001595530">
    <property type="component" value="Unassembled WGS sequence"/>
</dbReference>
<dbReference type="InterPro" id="IPR026039">
    <property type="entry name" value="YfgM"/>
</dbReference>
<keyword evidence="5 8" id="KW-1133">Transmembrane helix</keyword>
<evidence type="ECO:0000256" key="8">
    <source>
        <dbReference type="SAM" id="Phobius"/>
    </source>
</evidence>
<comment type="subcellular location">
    <subcellularLocation>
        <location evidence="2">Cell membrane</location>
    </subcellularLocation>
    <subcellularLocation>
        <location evidence="1">Membrane</location>
        <topology evidence="1">Single-pass membrane protein</topology>
    </subcellularLocation>
</comment>
<dbReference type="Pfam" id="PF09976">
    <property type="entry name" value="TPR_21"/>
    <property type="match status" value="1"/>
</dbReference>
<keyword evidence="6 8" id="KW-0472">Membrane</keyword>
<evidence type="ECO:0000313" key="11">
    <source>
        <dbReference type="Proteomes" id="UP001595530"/>
    </source>
</evidence>
<evidence type="ECO:0000256" key="2">
    <source>
        <dbReference type="ARBA" id="ARBA00004236"/>
    </source>
</evidence>
<evidence type="ECO:0000256" key="7">
    <source>
        <dbReference type="ARBA" id="ARBA00023186"/>
    </source>
</evidence>